<dbReference type="SUPFAM" id="SSF52540">
    <property type="entry name" value="P-loop containing nucleoside triphosphate hydrolases"/>
    <property type="match status" value="1"/>
</dbReference>
<dbReference type="InterPro" id="IPR050921">
    <property type="entry name" value="T4SS_GSP_E_ATPase"/>
</dbReference>
<evidence type="ECO:0000259" key="2">
    <source>
        <dbReference type="PROSITE" id="PS00662"/>
    </source>
</evidence>
<evidence type="ECO:0000313" key="4">
    <source>
        <dbReference type="Proteomes" id="UP000194798"/>
    </source>
</evidence>
<keyword evidence="4" id="KW-1185">Reference proteome</keyword>
<feature type="domain" description="Bacterial type II secretion system protein E" evidence="2">
    <location>
        <begin position="194"/>
        <end position="208"/>
    </location>
</feature>
<reference evidence="3 4" key="1">
    <citation type="submission" date="2016-12" db="EMBL/GenBank/DDBJ databases">
        <title>Thioflexothrix psekupsii D3 genome sequencing and assembly.</title>
        <authorList>
            <person name="Fomenkov A."/>
            <person name="Vincze T."/>
            <person name="Grabovich M."/>
            <person name="Anton B.P."/>
            <person name="Dubinina G."/>
            <person name="Orlova M."/>
            <person name="Belousova E."/>
            <person name="Roberts R.J."/>
        </authorList>
    </citation>
    <scope>NUCLEOTIDE SEQUENCE [LARGE SCALE GENOMIC DNA]</scope>
    <source>
        <strain evidence="3">D3</strain>
    </source>
</reference>
<sequence length="352" mass="38768">MDLLPYLREVIKREGSDLFLTVGSSVKVKISGKAIAFDRFILTPEMTKSAVFGIMTDEQIEEFERTKDLDFAIEMPDGSARFRANAFYQRKTIGLVMRLIPSKIPNAKDIGTPEALLELIMAKRGLLLMVGGTGSGKSTTLAAMINHRNANSPGHILTIEDPVEFSHPNQMSIVNQREVGVDTASYARALKASLREAPDVILIGEIRDRETMEAGLELANTGHLCISTMHANNANQAMERIINMFPNAMHKQLLMDISGSLQAVVSQRLIPDVRGKRVAAIEVLINTPHIANLIMQGKLNEIKEAMQSSGTKGMKTFDGALFDLYRDGKISLEEALKNADSRNDLEAKINFG</sequence>
<comment type="similarity">
    <text evidence="1">Belongs to the GSP E family.</text>
</comment>
<dbReference type="NCBIfam" id="TIGR01420">
    <property type="entry name" value="pilT_fam"/>
    <property type="match status" value="1"/>
</dbReference>
<dbReference type="Proteomes" id="UP000194798">
    <property type="component" value="Unassembled WGS sequence"/>
</dbReference>
<dbReference type="AlphaFoldDB" id="A0A251X398"/>
<comment type="caution">
    <text evidence="3">The sequence shown here is derived from an EMBL/GenBank/DDBJ whole genome shotgun (WGS) entry which is preliminary data.</text>
</comment>
<dbReference type="PANTHER" id="PTHR30486:SF12">
    <property type="entry name" value="TYPE IV PILUS ATPASE PILU"/>
    <property type="match status" value="1"/>
</dbReference>
<proteinExistence type="inferred from homology"/>
<accession>A0A251X398</accession>
<dbReference type="SMART" id="SM00382">
    <property type="entry name" value="AAA"/>
    <property type="match status" value="1"/>
</dbReference>
<dbReference type="Gene3D" id="3.30.450.90">
    <property type="match status" value="1"/>
</dbReference>
<dbReference type="InterPro" id="IPR006321">
    <property type="entry name" value="PilT/PilU"/>
</dbReference>
<dbReference type="InterPro" id="IPR027417">
    <property type="entry name" value="P-loop_NTPase"/>
</dbReference>
<dbReference type="GO" id="GO:0005524">
    <property type="term" value="F:ATP binding"/>
    <property type="evidence" value="ECO:0007669"/>
    <property type="project" value="InterPro"/>
</dbReference>
<protein>
    <submittedName>
        <fullName evidence="3">Type IV pili twitching motility protein PilT</fullName>
    </submittedName>
</protein>
<dbReference type="GO" id="GO:0016887">
    <property type="term" value="F:ATP hydrolysis activity"/>
    <property type="evidence" value="ECO:0007669"/>
    <property type="project" value="InterPro"/>
</dbReference>
<dbReference type="Pfam" id="PF00437">
    <property type="entry name" value="T2SSE"/>
    <property type="match status" value="1"/>
</dbReference>
<evidence type="ECO:0000313" key="3">
    <source>
        <dbReference type="EMBL" id="OUD11755.1"/>
    </source>
</evidence>
<dbReference type="EMBL" id="MSLT01000024">
    <property type="protein sequence ID" value="OUD11755.1"/>
    <property type="molecule type" value="Genomic_DNA"/>
</dbReference>
<dbReference type="PANTHER" id="PTHR30486">
    <property type="entry name" value="TWITCHING MOTILITY PROTEIN PILT"/>
    <property type="match status" value="1"/>
</dbReference>
<dbReference type="InterPro" id="IPR003593">
    <property type="entry name" value="AAA+_ATPase"/>
</dbReference>
<evidence type="ECO:0000256" key="1">
    <source>
        <dbReference type="ARBA" id="ARBA00006611"/>
    </source>
</evidence>
<gene>
    <name evidence="3" type="ORF">TPSD3_16525</name>
</gene>
<dbReference type="Gene3D" id="3.40.50.300">
    <property type="entry name" value="P-loop containing nucleotide triphosphate hydrolases"/>
    <property type="match status" value="1"/>
</dbReference>
<name>A0A251X398_9GAMM</name>
<dbReference type="PROSITE" id="PS00662">
    <property type="entry name" value="T2SP_E"/>
    <property type="match status" value="1"/>
</dbReference>
<dbReference type="CDD" id="cd01131">
    <property type="entry name" value="PilT"/>
    <property type="match status" value="1"/>
</dbReference>
<dbReference type="InterPro" id="IPR001482">
    <property type="entry name" value="T2SS/T4SS_dom"/>
</dbReference>
<organism evidence="3 4">
    <name type="scientific">Thioflexithrix psekupsensis</name>
    <dbReference type="NCBI Taxonomy" id="1570016"/>
    <lineage>
        <taxon>Bacteria</taxon>
        <taxon>Pseudomonadati</taxon>
        <taxon>Pseudomonadota</taxon>
        <taxon>Gammaproteobacteria</taxon>
        <taxon>Thiotrichales</taxon>
        <taxon>Thioflexithrix</taxon>
    </lineage>
</organism>